<reference evidence="4 5" key="1">
    <citation type="submission" date="2017-05" db="EMBL/GenBank/DDBJ databases">
        <title>Vagococcus spp. assemblies.</title>
        <authorList>
            <person name="Gulvik C.A."/>
        </authorList>
    </citation>
    <scope>NUCLEOTIDE SEQUENCE [LARGE SCALE GENOMIC DNA]</scope>
    <source>
        <strain evidence="4 5">SS1714</strain>
    </source>
</reference>
<accession>A0A430B6T4</accession>
<comment type="similarity">
    <text evidence="2">Belongs to the alpha-IPM synthase/homocitrate synthase family.</text>
</comment>
<dbReference type="Gene3D" id="3.20.20.70">
    <property type="entry name" value="Aldolase class I"/>
    <property type="match status" value="1"/>
</dbReference>
<evidence type="ECO:0000256" key="1">
    <source>
        <dbReference type="ARBA" id="ARBA00022679"/>
    </source>
</evidence>
<dbReference type="PANTHER" id="PTHR42880">
    <property type="entry name" value="HOMOCITRATE SYNTHASE"/>
    <property type="match status" value="1"/>
</dbReference>
<protein>
    <recommendedName>
        <fullName evidence="3">Pyruvate carboxyltransferase domain-containing protein</fullName>
    </recommendedName>
</protein>
<evidence type="ECO:0000313" key="5">
    <source>
        <dbReference type="Proteomes" id="UP000288028"/>
    </source>
</evidence>
<dbReference type="PANTHER" id="PTHR42880:SF1">
    <property type="entry name" value="ISOPROPYLMALATE_HOMOCITRATE_CITRAMALATE SYNTHASE FAMILY PROTEIN"/>
    <property type="match status" value="1"/>
</dbReference>
<organism evidence="4 5">
    <name type="scientific">Vagococcus carniphilus</name>
    <dbReference type="NCBI Taxonomy" id="218144"/>
    <lineage>
        <taxon>Bacteria</taxon>
        <taxon>Bacillati</taxon>
        <taxon>Bacillota</taxon>
        <taxon>Bacilli</taxon>
        <taxon>Lactobacillales</taxon>
        <taxon>Enterococcaceae</taxon>
        <taxon>Vagococcus</taxon>
    </lineage>
</organism>
<dbReference type="GO" id="GO:0019752">
    <property type="term" value="P:carboxylic acid metabolic process"/>
    <property type="evidence" value="ECO:0007669"/>
    <property type="project" value="InterPro"/>
</dbReference>
<dbReference type="GO" id="GO:0046912">
    <property type="term" value="F:acyltransferase activity, acyl groups converted into alkyl on transfer"/>
    <property type="evidence" value="ECO:0007669"/>
    <property type="project" value="InterPro"/>
</dbReference>
<sequence>MLIMEHRTDKYWVTDFNYMEDMLVGCDYPKRVGIHEVSLREGDQNPGCVLTAAEKFELAKDFDDMGVDRIEMFAMVSDEEREALKALSKPGVLKNAKLASLARTVPKDIETAAKCGVEVIGIEGPGNGWVAKAIGVNSEEESIASFVAAVKQAKECGIKEIIVGPWDIARGTNLNYIERFIKETVEAGATEISYADTFGFTMPWVVQGMIKKYREWAGEGVDVSCHFHNDYGLATANTLAAVSAGANYVQVAMNGLGERAGNTPTEEVILNLMLNMGIETGVELEKMYPLAKKLETMSKTPFADNKPLLGSRNFKMGSGLIVDMLNKLEPQGGVPAVLPFVPSLIGCPPYEVVYGKGVGANMIAKRVEDMGLTATKEETRAISEMIKKESVMIKDILPEYRVDNLIKNYLTK</sequence>
<dbReference type="PROSITE" id="PS00816">
    <property type="entry name" value="AIPM_HOMOCIT_SYNTH_2"/>
    <property type="match status" value="1"/>
</dbReference>
<dbReference type="Pfam" id="PF00682">
    <property type="entry name" value="HMGL-like"/>
    <property type="match status" value="1"/>
</dbReference>
<dbReference type="Proteomes" id="UP000288028">
    <property type="component" value="Unassembled WGS sequence"/>
</dbReference>
<dbReference type="SUPFAM" id="SSF51569">
    <property type="entry name" value="Aldolase"/>
    <property type="match status" value="1"/>
</dbReference>
<dbReference type="OrthoDB" id="9804858at2"/>
<gene>
    <name evidence="4" type="ORF">CBF28_05940</name>
</gene>
<dbReference type="InterPro" id="IPR000891">
    <property type="entry name" value="PYR_CT"/>
</dbReference>
<keyword evidence="1 2" id="KW-0808">Transferase</keyword>
<comment type="caution">
    <text evidence="4">The sequence shown here is derived from an EMBL/GenBank/DDBJ whole genome shotgun (WGS) entry which is preliminary data.</text>
</comment>
<dbReference type="InterPro" id="IPR013785">
    <property type="entry name" value="Aldolase_TIM"/>
</dbReference>
<keyword evidence="5" id="KW-1185">Reference proteome</keyword>
<evidence type="ECO:0000313" key="4">
    <source>
        <dbReference type="EMBL" id="RSU15967.1"/>
    </source>
</evidence>
<dbReference type="InterPro" id="IPR002034">
    <property type="entry name" value="AIPM/Hcit_synth_CS"/>
</dbReference>
<dbReference type="AlphaFoldDB" id="A0A430B6T4"/>
<proteinExistence type="inferred from homology"/>
<dbReference type="PROSITE" id="PS00815">
    <property type="entry name" value="AIPM_HOMOCIT_SYNTH_1"/>
    <property type="match status" value="1"/>
</dbReference>
<evidence type="ECO:0000256" key="2">
    <source>
        <dbReference type="RuleBase" id="RU003523"/>
    </source>
</evidence>
<dbReference type="PROSITE" id="PS50991">
    <property type="entry name" value="PYR_CT"/>
    <property type="match status" value="1"/>
</dbReference>
<dbReference type="EMBL" id="NGKB01000004">
    <property type="protein sequence ID" value="RSU15967.1"/>
    <property type="molecule type" value="Genomic_DNA"/>
</dbReference>
<evidence type="ECO:0000259" key="3">
    <source>
        <dbReference type="PROSITE" id="PS50991"/>
    </source>
</evidence>
<feature type="domain" description="Pyruvate carboxyltransferase" evidence="3">
    <location>
        <begin position="32"/>
        <end position="288"/>
    </location>
</feature>
<name>A0A430B6T4_9ENTE</name>